<sequence>MSTSSIDDGQAIAGGRDEVPEEELLARYLAQDWPFHSLGESIVSVRHDNLNVYSDELGEYYLEQVYRSPSGEPLRPHPYQLATMAYLHLRRLGEDQSILLDGIRGSGKTEMYWEMFHQISRAAGASHEPIAQHLQRVLNSFGTGMRGESKHGIYQELQFSTRGKLQGVKTLSFYLDLHSGASTFQVMRQFEEGVTEDERHRYQLEVGPVSNEFSELMESLKQLGVKAKSRTKMRQVMGSMLLLQRARFEADSEGAACHDLDEPAIYLGLTPATLLSHLNERTITVGREKCSQLLTVDQAQNQLNEFLGFVYNLLYQHVLEKINLKLCSDDDPSFIAMLDFPGLDPLAASGGLGTFARNYTAEMVHGHIMAHLTDADHVLAEMDQDGLEGGYVPQVPTLLPVLRGGVTSLLKTLDVENGDRLGPSLGKNLSSQPGFRMDPTDGGNRFILTHYAGEVTYNLNGFQDTNRNAMAGSWAQLLATSHEMFVNDLVHALVTPSSDSKVDVRKSVLIRHPSMKHRESLPKQIAQPTILNQLDGLLEEILSTLSQTRQWVALCLNPNADHTVQMGGLHLSELESRVGTSFTQSQNRHDFLVRYQSAIPPDGHLETCLEHLGLENGKEFVLGNTRVYLTPRGFMLLEGMRRNPDRGVPSGFSEASPPTDDDEGGFEKEKKEMPNKVVESASRVTKARQAWVRLTWMMTWWIPDWCIIRCGRMTRPDVQMAWREKVTICLLIFWSWFIILFVNIGLGLILCPANKVWKPSEITTLQGPTDLGVYMYGNVYDITQFAQHRHGKSINPAGVDPETMLQFGGLDVTSTFPVPLTASCPGLVTDPNFKLWVNISDDTLSSNLFIHDSGPLTQYPATSLKDPNWFFTNALPQLKSMKKGEVVYDFSDLTAYRKAGYKQWGAINNRVYDLTAYVQTLQQPQFQVNVPGVANPAFLPNTVLQMFSSNSPAPDADLTSLWNKRSGLSPSERASVLRCLDRTFFVGTVDLRKTMRCQVTNVMLLVSSGMILLVTLVKFLAALQLTSRRSPTDYDKFVICQVPCYTEGEESIRRTLESLALLNYDDKHKLIFVIADGMIIGSGNDRPTPRIVLDVLGVDPALDPEPFAFRSIGEGNKQLNYGKIYSGLFGVDGRSVPYIVAVKVGKPGEGGRPGNRGKRDSQILLMNFLNRVHFDAPMAPWTWRSITSSRT</sequence>
<reference evidence="1" key="1">
    <citation type="submission" date="2022-04" db="EMBL/GenBank/DDBJ databases">
        <title>Genome of the entomopathogenic fungus Entomophthora muscae.</title>
        <authorList>
            <person name="Elya C."/>
            <person name="Lovett B.R."/>
            <person name="Lee E."/>
            <person name="Macias A.M."/>
            <person name="Hajek A.E."/>
            <person name="De Bivort B.L."/>
            <person name="Kasson M.T."/>
            <person name="De Fine Licht H.H."/>
            <person name="Stajich J.E."/>
        </authorList>
    </citation>
    <scope>NUCLEOTIDE SEQUENCE</scope>
    <source>
        <strain evidence="1">Berkeley</strain>
    </source>
</reference>
<name>A0ACC2TZC6_9FUNG</name>
<dbReference type="Proteomes" id="UP001165960">
    <property type="component" value="Unassembled WGS sequence"/>
</dbReference>
<accession>A0ACC2TZC6</accession>
<comment type="caution">
    <text evidence="1">The sequence shown here is derived from an EMBL/GenBank/DDBJ whole genome shotgun (WGS) entry which is preliminary data.</text>
</comment>
<evidence type="ECO:0000313" key="1">
    <source>
        <dbReference type="EMBL" id="KAJ9079987.1"/>
    </source>
</evidence>
<proteinExistence type="predicted"/>
<gene>
    <name evidence="1" type="ORF">DSO57_1029808</name>
</gene>
<protein>
    <submittedName>
        <fullName evidence="1">Uncharacterized protein</fullName>
    </submittedName>
</protein>
<evidence type="ECO:0000313" key="2">
    <source>
        <dbReference type="Proteomes" id="UP001165960"/>
    </source>
</evidence>
<dbReference type="EMBL" id="QTSX02001620">
    <property type="protein sequence ID" value="KAJ9079987.1"/>
    <property type="molecule type" value="Genomic_DNA"/>
</dbReference>
<organism evidence="1 2">
    <name type="scientific">Entomophthora muscae</name>
    <dbReference type="NCBI Taxonomy" id="34485"/>
    <lineage>
        <taxon>Eukaryota</taxon>
        <taxon>Fungi</taxon>
        <taxon>Fungi incertae sedis</taxon>
        <taxon>Zoopagomycota</taxon>
        <taxon>Entomophthoromycotina</taxon>
        <taxon>Entomophthoromycetes</taxon>
        <taxon>Entomophthorales</taxon>
        <taxon>Entomophthoraceae</taxon>
        <taxon>Entomophthora</taxon>
    </lineage>
</organism>
<keyword evidence="2" id="KW-1185">Reference proteome</keyword>